<comment type="caution">
    <text evidence="10">The sequence shown here is derived from an EMBL/GenBank/DDBJ whole genome shotgun (WGS) entry which is preliminary data.</text>
</comment>
<comment type="subcellular location">
    <subcellularLocation>
        <location evidence="8">Cell membrane</location>
        <topology evidence="8">Multi-pass membrane protein</topology>
    </subcellularLocation>
    <subcellularLocation>
        <location evidence="1">Membrane</location>
        <topology evidence="1">Multi-pass membrane protein</topology>
    </subcellularLocation>
</comment>
<comment type="catalytic activity">
    <reaction evidence="7 8">
        <text>heme b + (2E,6E)-farnesyl diphosphate + H2O = Fe(II)-heme o + diphosphate</text>
        <dbReference type="Rhea" id="RHEA:28070"/>
        <dbReference type="ChEBI" id="CHEBI:15377"/>
        <dbReference type="ChEBI" id="CHEBI:33019"/>
        <dbReference type="ChEBI" id="CHEBI:60344"/>
        <dbReference type="ChEBI" id="CHEBI:60530"/>
        <dbReference type="ChEBI" id="CHEBI:175763"/>
        <dbReference type="EC" id="2.5.1.141"/>
    </reaction>
</comment>
<feature type="transmembrane region" description="Helical" evidence="8">
    <location>
        <begin position="229"/>
        <end position="250"/>
    </location>
</feature>
<name>A0A4Q7TV09_9MICO</name>
<evidence type="ECO:0000256" key="3">
    <source>
        <dbReference type="ARBA" id="ARBA00022692"/>
    </source>
</evidence>
<dbReference type="GO" id="GO:0048034">
    <property type="term" value="P:heme O biosynthetic process"/>
    <property type="evidence" value="ECO:0007669"/>
    <property type="project" value="UniProtKB-UniRule"/>
</dbReference>
<dbReference type="EMBL" id="SHKI01000005">
    <property type="protein sequence ID" value="RZT64776.1"/>
    <property type="molecule type" value="Genomic_DNA"/>
</dbReference>
<dbReference type="AlphaFoldDB" id="A0A4Q7TV09"/>
<dbReference type="PANTHER" id="PTHR43448">
    <property type="entry name" value="PROTOHEME IX FARNESYLTRANSFERASE, MITOCHONDRIAL"/>
    <property type="match status" value="1"/>
</dbReference>
<dbReference type="InterPro" id="IPR000537">
    <property type="entry name" value="UbiA_prenyltransferase"/>
</dbReference>
<feature type="transmembrane region" description="Helical" evidence="8">
    <location>
        <begin position="150"/>
        <end position="170"/>
    </location>
</feature>
<feature type="transmembrane region" description="Helical" evidence="8">
    <location>
        <begin position="176"/>
        <end position="196"/>
    </location>
</feature>
<evidence type="ECO:0000256" key="6">
    <source>
        <dbReference type="ARBA" id="ARBA00023136"/>
    </source>
</evidence>
<protein>
    <recommendedName>
        <fullName evidence="8">Protoheme IX farnesyltransferase</fullName>
        <ecNumber evidence="8">2.5.1.141</ecNumber>
    </recommendedName>
    <alternativeName>
        <fullName evidence="8">Heme B farnesyltransferase</fullName>
    </alternativeName>
    <alternativeName>
        <fullName evidence="8">Heme O synthase</fullName>
    </alternativeName>
</protein>
<dbReference type="CDD" id="cd13957">
    <property type="entry name" value="PT_UbiA_Cox10"/>
    <property type="match status" value="1"/>
</dbReference>
<dbReference type="Proteomes" id="UP000291832">
    <property type="component" value="Unassembled WGS sequence"/>
</dbReference>
<dbReference type="InterPro" id="IPR006369">
    <property type="entry name" value="Protohaem_IX_farnesylTrfase"/>
</dbReference>
<dbReference type="NCBIfam" id="NF003348">
    <property type="entry name" value="PRK04375.1-1"/>
    <property type="match status" value="1"/>
</dbReference>
<dbReference type="PANTHER" id="PTHR43448:SF2">
    <property type="entry name" value="PROTOHEME IX FARNESYLTRANSFERASE, MITOCHONDRIAL"/>
    <property type="match status" value="1"/>
</dbReference>
<sequence>MPTSGSPTHDQPGSSDRGGARSDRETAAEQSEIAPELSELADAAVFSERSRGTDAKIASRADGDTFGAAFARYYSLTKPGVLYGNVLTAAAGFLLAAGATRIFDGLLFLATVVGTTLVIAAACVLNNILDRDIDDRMERTKKRATVSGSISIRGAIIFTVVLFVLGNAVLIGWTNWLVVATGLAGFFTYVVLYGMLSKRMSVHGTLIGSISGAAPIFAGYVAVTGVVDAGAILAFLAIFFWQMPEFYSIAVYRRDEYARAGVPVITVVKGIPQTKVQILIYTIAYAVSAVLLTPFGYTGWVYAVVMGALGLWWIVIGIQGFSATDDSAWARRMFRFSLVIIMAYSLMISVGPLLP</sequence>
<proteinExistence type="inferred from homology"/>
<comment type="function">
    <text evidence="8">Converts heme B (protoheme IX) to heme O by substitution of the vinyl group on carbon 2 of heme B porphyrin ring with a hydroxyethyl farnesyl side group.</text>
</comment>
<evidence type="ECO:0000313" key="11">
    <source>
        <dbReference type="Proteomes" id="UP000291832"/>
    </source>
</evidence>
<accession>A0A4Q7TV09</accession>
<dbReference type="NCBIfam" id="TIGR01473">
    <property type="entry name" value="cyoE_ctaB"/>
    <property type="match status" value="1"/>
</dbReference>
<keyword evidence="3 8" id="KW-0812">Transmembrane</keyword>
<feature type="transmembrane region" description="Helical" evidence="8">
    <location>
        <begin position="203"/>
        <end position="223"/>
    </location>
</feature>
<keyword evidence="6 8" id="KW-0472">Membrane</keyword>
<feature type="transmembrane region" description="Helical" evidence="8">
    <location>
        <begin position="80"/>
        <end position="100"/>
    </location>
</feature>
<dbReference type="GO" id="GO:0005886">
    <property type="term" value="C:plasma membrane"/>
    <property type="evidence" value="ECO:0007669"/>
    <property type="project" value="UniProtKB-SubCell"/>
</dbReference>
<comment type="pathway">
    <text evidence="8">Porphyrin-containing compound metabolism; heme O biosynthesis; heme O from protoheme: step 1/1.</text>
</comment>
<feature type="region of interest" description="Disordered" evidence="9">
    <location>
        <begin position="1"/>
        <end position="33"/>
    </location>
</feature>
<evidence type="ECO:0000256" key="2">
    <source>
        <dbReference type="ARBA" id="ARBA00022679"/>
    </source>
</evidence>
<evidence type="ECO:0000256" key="7">
    <source>
        <dbReference type="ARBA" id="ARBA00047690"/>
    </source>
</evidence>
<evidence type="ECO:0000313" key="10">
    <source>
        <dbReference type="EMBL" id="RZT64776.1"/>
    </source>
</evidence>
<feature type="transmembrane region" description="Helical" evidence="8">
    <location>
        <begin position="333"/>
        <end position="354"/>
    </location>
</feature>
<feature type="compositionally biased region" description="Basic and acidic residues" evidence="9">
    <location>
        <begin position="18"/>
        <end position="27"/>
    </location>
</feature>
<dbReference type="UniPathway" id="UPA00834">
    <property type="reaction ID" value="UER00712"/>
</dbReference>
<dbReference type="HAMAP" id="MF_00154">
    <property type="entry name" value="CyoE_CtaB"/>
    <property type="match status" value="1"/>
</dbReference>
<dbReference type="OrthoDB" id="9814417at2"/>
<keyword evidence="4 8" id="KW-1133">Transmembrane helix</keyword>
<evidence type="ECO:0000256" key="1">
    <source>
        <dbReference type="ARBA" id="ARBA00004141"/>
    </source>
</evidence>
<evidence type="ECO:0000256" key="8">
    <source>
        <dbReference type="HAMAP-Rule" id="MF_00154"/>
    </source>
</evidence>
<gene>
    <name evidence="8" type="primary">ctaB</name>
    <name evidence="10" type="ORF">EV139_2200</name>
</gene>
<dbReference type="InterPro" id="IPR030470">
    <property type="entry name" value="UbiA_prenylTrfase_CS"/>
</dbReference>
<dbReference type="RefSeq" id="WP_130454359.1">
    <property type="nucleotide sequence ID" value="NZ_QYAG01000001.1"/>
</dbReference>
<comment type="miscellaneous">
    <text evidence="8">Carbon 2 of the heme B porphyrin ring is defined according to the Fischer nomenclature.</text>
</comment>
<keyword evidence="8" id="KW-1003">Cell membrane</keyword>
<evidence type="ECO:0000256" key="5">
    <source>
        <dbReference type="ARBA" id="ARBA00023133"/>
    </source>
</evidence>
<evidence type="ECO:0000256" key="9">
    <source>
        <dbReference type="SAM" id="MobiDB-lite"/>
    </source>
</evidence>
<feature type="transmembrane region" description="Helical" evidence="8">
    <location>
        <begin position="278"/>
        <end position="295"/>
    </location>
</feature>
<comment type="similarity">
    <text evidence="8">Belongs to the UbiA prenyltransferase family. Protoheme IX farnesyltransferase subfamily.</text>
</comment>
<keyword evidence="2 8" id="KW-0808">Transferase</keyword>
<feature type="transmembrane region" description="Helical" evidence="8">
    <location>
        <begin position="106"/>
        <end position="129"/>
    </location>
</feature>
<dbReference type="Pfam" id="PF01040">
    <property type="entry name" value="UbiA"/>
    <property type="match status" value="1"/>
</dbReference>
<dbReference type="PROSITE" id="PS00943">
    <property type="entry name" value="UBIA"/>
    <property type="match status" value="1"/>
</dbReference>
<keyword evidence="5 8" id="KW-0350">Heme biosynthesis</keyword>
<dbReference type="InterPro" id="IPR044878">
    <property type="entry name" value="UbiA_sf"/>
</dbReference>
<dbReference type="Gene3D" id="1.10.357.140">
    <property type="entry name" value="UbiA prenyltransferase"/>
    <property type="match status" value="1"/>
</dbReference>
<feature type="transmembrane region" description="Helical" evidence="8">
    <location>
        <begin position="301"/>
        <end position="321"/>
    </location>
</feature>
<dbReference type="GO" id="GO:0008495">
    <property type="term" value="F:protoheme IX farnesyltransferase activity"/>
    <property type="evidence" value="ECO:0007669"/>
    <property type="project" value="UniProtKB-UniRule"/>
</dbReference>
<evidence type="ECO:0000256" key="4">
    <source>
        <dbReference type="ARBA" id="ARBA00022989"/>
    </source>
</evidence>
<dbReference type="EC" id="2.5.1.141" evidence="8"/>
<reference evidence="10 11" key="1">
    <citation type="journal article" date="2015" name="Stand. Genomic Sci.">
        <title>Genomic Encyclopedia of Bacterial and Archaeal Type Strains, Phase III: the genomes of soil and plant-associated and newly described type strains.</title>
        <authorList>
            <person name="Whitman W.B."/>
            <person name="Woyke T."/>
            <person name="Klenk H.P."/>
            <person name="Zhou Y."/>
            <person name="Lilburn T.G."/>
            <person name="Beck B.J."/>
            <person name="De Vos P."/>
            <person name="Vandamme P."/>
            <person name="Eisen J.A."/>
            <person name="Garrity G."/>
            <person name="Hugenholtz P."/>
            <person name="Kyrpides N.C."/>
        </authorList>
    </citation>
    <scope>NUCLEOTIDE SEQUENCE [LARGE SCALE GENOMIC DNA]</scope>
    <source>
        <strain evidence="10 11">RF6</strain>
    </source>
</reference>
<feature type="compositionally biased region" description="Polar residues" evidence="9">
    <location>
        <begin position="1"/>
        <end position="14"/>
    </location>
</feature>
<organism evidence="10 11">
    <name type="scientific">Leucobacter luti</name>
    <dbReference type="NCBI Taxonomy" id="340320"/>
    <lineage>
        <taxon>Bacteria</taxon>
        <taxon>Bacillati</taxon>
        <taxon>Actinomycetota</taxon>
        <taxon>Actinomycetes</taxon>
        <taxon>Micrococcales</taxon>
        <taxon>Microbacteriaceae</taxon>
        <taxon>Leucobacter</taxon>
    </lineage>
</organism>
<keyword evidence="11" id="KW-1185">Reference proteome</keyword>